<comment type="caution">
    <text evidence="2">The sequence shown here is derived from an EMBL/GenBank/DDBJ whole genome shotgun (WGS) entry which is preliminary data.</text>
</comment>
<feature type="transmembrane region" description="Helical" evidence="1">
    <location>
        <begin position="130"/>
        <end position="152"/>
    </location>
</feature>
<dbReference type="InterPro" id="IPR009214">
    <property type="entry name" value="DUF1129"/>
</dbReference>
<dbReference type="PANTHER" id="PTHR41307">
    <property type="entry name" value="MEMBRANE PROTEIN-RELATED"/>
    <property type="match status" value="1"/>
</dbReference>
<protein>
    <recommendedName>
        <fullName evidence="4">DUF1129 domain-containing protein</fullName>
    </recommendedName>
</protein>
<dbReference type="Gene3D" id="1.10.1900.10">
    <property type="entry name" value="c-terminal domain of poly(a) binding protein"/>
    <property type="match status" value="1"/>
</dbReference>
<dbReference type="Pfam" id="PF06570">
    <property type="entry name" value="DUF1129"/>
    <property type="match status" value="1"/>
</dbReference>
<dbReference type="OrthoDB" id="1655249at2"/>
<gene>
    <name evidence="2" type="ORF">OSO01_06220</name>
</gene>
<keyword evidence="1" id="KW-0472">Membrane</keyword>
<keyword evidence="3" id="KW-1185">Reference proteome</keyword>
<organism evidence="2 3">
    <name type="scientific">Oceanobacillus sojae</name>
    <dbReference type="NCBI Taxonomy" id="582851"/>
    <lineage>
        <taxon>Bacteria</taxon>
        <taxon>Bacillati</taxon>
        <taxon>Bacillota</taxon>
        <taxon>Bacilli</taxon>
        <taxon>Bacillales</taxon>
        <taxon>Bacillaceae</taxon>
        <taxon>Oceanobacillus</taxon>
    </lineage>
</organism>
<dbReference type="RefSeq" id="WP_147208566.1">
    <property type="nucleotide sequence ID" value="NZ_BJYM01000002.1"/>
</dbReference>
<reference evidence="2 3" key="1">
    <citation type="submission" date="2019-07" db="EMBL/GenBank/DDBJ databases">
        <title>Whole genome shotgun sequence of Oceanobacillus sojae NBRC 105379.</title>
        <authorList>
            <person name="Hosoyama A."/>
            <person name="Uohara A."/>
            <person name="Ohji S."/>
            <person name="Ichikawa N."/>
        </authorList>
    </citation>
    <scope>NUCLEOTIDE SEQUENCE [LARGE SCALE GENOMIC DNA]</scope>
    <source>
        <strain evidence="2 3">NBRC 105379</strain>
    </source>
</reference>
<accession>A0A511ZEK8</accession>
<dbReference type="Proteomes" id="UP000321558">
    <property type="component" value="Unassembled WGS sequence"/>
</dbReference>
<feature type="transmembrane region" description="Helical" evidence="1">
    <location>
        <begin position="173"/>
        <end position="191"/>
    </location>
</feature>
<dbReference type="SUPFAM" id="SSF158560">
    <property type="entry name" value="BH3980-like"/>
    <property type="match status" value="1"/>
</dbReference>
<dbReference type="STRING" id="582851.GCA_900162665_02833"/>
<evidence type="ECO:0000313" key="2">
    <source>
        <dbReference type="EMBL" id="GEN85883.1"/>
    </source>
</evidence>
<proteinExistence type="predicted"/>
<sequence length="222" mass="25621">MNVKQMIEENNQKREQLTVDNEKYYSDLMLYIRTNWQVSEQHTEELLLELLNHLLEGQQEGKTAIDIFGEEPKEYADQLIEQLPEEEKRSWFTFFASLFLFQIVPYVLIIRGVVLLVLPLFTEVNDQVNIFKLLITAILLGVMAMGVVRYIMNVIHRSVFKKNHAEWKDSVKVGAVAAAGMGAFILISVWLPEIGPSFRFTWWLSLLLGGVIWGMSKVVKSN</sequence>
<evidence type="ECO:0000256" key="1">
    <source>
        <dbReference type="SAM" id="Phobius"/>
    </source>
</evidence>
<feature type="transmembrane region" description="Helical" evidence="1">
    <location>
        <begin position="197"/>
        <end position="216"/>
    </location>
</feature>
<feature type="transmembrane region" description="Helical" evidence="1">
    <location>
        <begin position="91"/>
        <end position="118"/>
    </location>
</feature>
<evidence type="ECO:0000313" key="3">
    <source>
        <dbReference type="Proteomes" id="UP000321558"/>
    </source>
</evidence>
<name>A0A511ZEK8_9BACI</name>
<dbReference type="PANTHER" id="PTHR41307:SF1">
    <property type="entry name" value="MEMBRANE PROTEIN"/>
    <property type="match status" value="1"/>
</dbReference>
<dbReference type="EMBL" id="BJYM01000002">
    <property type="protein sequence ID" value="GEN85883.1"/>
    <property type="molecule type" value="Genomic_DNA"/>
</dbReference>
<keyword evidence="1" id="KW-0812">Transmembrane</keyword>
<keyword evidence="1" id="KW-1133">Transmembrane helix</keyword>
<evidence type="ECO:0008006" key="4">
    <source>
        <dbReference type="Google" id="ProtNLM"/>
    </source>
</evidence>
<dbReference type="AlphaFoldDB" id="A0A511ZEK8"/>